<keyword evidence="3" id="KW-1185">Reference proteome</keyword>
<dbReference type="InParanoid" id="W2RXD3"/>
<feature type="transmembrane region" description="Helical" evidence="1">
    <location>
        <begin position="120"/>
        <end position="141"/>
    </location>
</feature>
<keyword evidence="1" id="KW-0472">Membrane</keyword>
<keyword evidence="1" id="KW-0812">Transmembrane</keyword>
<protein>
    <submittedName>
        <fullName evidence="2">Uncharacterized protein</fullName>
    </submittedName>
</protein>
<proteinExistence type="predicted"/>
<evidence type="ECO:0000313" key="2">
    <source>
        <dbReference type="EMBL" id="ETN41107.1"/>
    </source>
</evidence>
<keyword evidence="1" id="KW-1133">Transmembrane helix</keyword>
<gene>
    <name evidence="2" type="ORF">HMPREF1541_03042</name>
</gene>
<name>W2RXD3_CYPE1</name>
<dbReference type="GeneID" id="19970381"/>
<dbReference type="AlphaFoldDB" id="W2RXD3"/>
<feature type="transmembrane region" description="Helical" evidence="1">
    <location>
        <begin position="76"/>
        <end position="100"/>
    </location>
</feature>
<evidence type="ECO:0000313" key="3">
    <source>
        <dbReference type="Proteomes" id="UP000030752"/>
    </source>
</evidence>
<dbReference type="Proteomes" id="UP000030752">
    <property type="component" value="Unassembled WGS sequence"/>
</dbReference>
<dbReference type="HOGENOM" id="CLU_1525090_0_0_1"/>
<evidence type="ECO:0000256" key="1">
    <source>
        <dbReference type="SAM" id="Phobius"/>
    </source>
</evidence>
<organism evidence="2 3">
    <name type="scientific">Cyphellophora europaea (strain CBS 101466)</name>
    <name type="common">Phialophora europaea</name>
    <dbReference type="NCBI Taxonomy" id="1220924"/>
    <lineage>
        <taxon>Eukaryota</taxon>
        <taxon>Fungi</taxon>
        <taxon>Dikarya</taxon>
        <taxon>Ascomycota</taxon>
        <taxon>Pezizomycotina</taxon>
        <taxon>Eurotiomycetes</taxon>
        <taxon>Chaetothyriomycetidae</taxon>
        <taxon>Chaetothyriales</taxon>
        <taxon>Cyphellophoraceae</taxon>
        <taxon>Cyphellophora</taxon>
    </lineage>
</organism>
<dbReference type="EMBL" id="KB822719">
    <property type="protein sequence ID" value="ETN41107.1"/>
    <property type="molecule type" value="Genomic_DNA"/>
</dbReference>
<feature type="transmembrane region" description="Helical" evidence="1">
    <location>
        <begin position="12"/>
        <end position="39"/>
    </location>
</feature>
<dbReference type="VEuPathDB" id="FungiDB:HMPREF1541_03042"/>
<dbReference type="RefSeq" id="XP_008715616.1">
    <property type="nucleotide sequence ID" value="XM_008717394.1"/>
</dbReference>
<sequence length="176" mass="19142">MARLLSMLRHLAHAYLVLYILLLAAAFLTITATFGAIFFDSDPACYEAFTSTDMTDIDLNWCYDVSVSAVKPPFWAFHYAVLTSMVLPMLSLPIVALGVVKLCRRGARLLAVLWRERRTVADVLFWWNVVTWSWAVFFYGAQFAETLAAAVGVGGEGGAAGVEGQAVLAGGGAQEL</sequence>
<reference evidence="2 3" key="1">
    <citation type="submission" date="2013-03" db="EMBL/GenBank/DDBJ databases">
        <title>The Genome Sequence of Phialophora europaea CBS 101466.</title>
        <authorList>
            <consortium name="The Broad Institute Genomics Platform"/>
            <person name="Cuomo C."/>
            <person name="de Hoog S."/>
            <person name="Gorbushina A."/>
            <person name="Walker B."/>
            <person name="Young S.K."/>
            <person name="Zeng Q."/>
            <person name="Gargeya S."/>
            <person name="Fitzgerald M."/>
            <person name="Haas B."/>
            <person name="Abouelleil A."/>
            <person name="Allen A.W."/>
            <person name="Alvarado L."/>
            <person name="Arachchi H.M."/>
            <person name="Berlin A.M."/>
            <person name="Chapman S.B."/>
            <person name="Gainer-Dewar J."/>
            <person name="Goldberg J."/>
            <person name="Griggs A."/>
            <person name="Gujja S."/>
            <person name="Hansen M."/>
            <person name="Howarth C."/>
            <person name="Imamovic A."/>
            <person name="Ireland A."/>
            <person name="Larimer J."/>
            <person name="McCowan C."/>
            <person name="Murphy C."/>
            <person name="Pearson M."/>
            <person name="Poon T.W."/>
            <person name="Priest M."/>
            <person name="Roberts A."/>
            <person name="Saif S."/>
            <person name="Shea T."/>
            <person name="Sisk P."/>
            <person name="Sykes S."/>
            <person name="Wortman J."/>
            <person name="Nusbaum C."/>
            <person name="Birren B."/>
        </authorList>
    </citation>
    <scope>NUCLEOTIDE SEQUENCE [LARGE SCALE GENOMIC DNA]</scope>
    <source>
        <strain evidence="2 3">CBS 101466</strain>
    </source>
</reference>
<accession>W2RXD3</accession>